<evidence type="ECO:0000256" key="2">
    <source>
        <dbReference type="ARBA" id="ARBA00023287"/>
    </source>
</evidence>
<dbReference type="GO" id="GO:0009986">
    <property type="term" value="C:cell surface"/>
    <property type="evidence" value="ECO:0007669"/>
    <property type="project" value="UniProtKB-SubCell"/>
</dbReference>
<reference evidence="5" key="1">
    <citation type="submission" date="2017-11" db="EMBL/GenBank/DDBJ databases">
        <authorList>
            <person name="Zhu W."/>
        </authorList>
    </citation>
    <scope>NUCLEOTIDE SEQUENCE [LARGE SCALE GENOMIC DNA]</scope>
    <source>
        <strain evidence="5">CAU 1051</strain>
    </source>
</reference>
<name>A0A3D8PZF3_9BACI</name>
<dbReference type="EMBL" id="PIOD01000002">
    <property type="protein sequence ID" value="RDW21570.1"/>
    <property type="molecule type" value="Genomic_DNA"/>
</dbReference>
<accession>A0A3D8PZF3</accession>
<feature type="transmembrane region" description="Helical" evidence="3">
    <location>
        <begin position="20"/>
        <end position="43"/>
    </location>
</feature>
<dbReference type="AlphaFoldDB" id="A0A3D8PZF3"/>
<protein>
    <recommendedName>
        <fullName evidence="6">Prepilin-type cleavage/methylation domain-containing protein</fullName>
    </recommendedName>
</protein>
<evidence type="ECO:0000256" key="1">
    <source>
        <dbReference type="ARBA" id="ARBA00004241"/>
    </source>
</evidence>
<keyword evidence="5" id="KW-1185">Reference proteome</keyword>
<organism evidence="4 5">
    <name type="scientific">Oceanobacillus chungangensis</name>
    <dbReference type="NCBI Taxonomy" id="1229152"/>
    <lineage>
        <taxon>Bacteria</taxon>
        <taxon>Bacillati</taxon>
        <taxon>Bacillota</taxon>
        <taxon>Bacilli</taxon>
        <taxon>Bacillales</taxon>
        <taxon>Bacillaceae</taxon>
        <taxon>Oceanobacillus</taxon>
    </lineage>
</organism>
<dbReference type="PROSITE" id="PS00409">
    <property type="entry name" value="PROKAR_NTER_METHYL"/>
    <property type="match status" value="1"/>
</dbReference>
<keyword evidence="3" id="KW-0472">Membrane</keyword>
<dbReference type="InterPro" id="IPR012902">
    <property type="entry name" value="N_methyl_site"/>
</dbReference>
<dbReference type="OrthoDB" id="2943893at2"/>
<gene>
    <name evidence="4" type="ORF">CWR45_01465</name>
</gene>
<keyword evidence="3" id="KW-1133">Transmembrane helix</keyword>
<evidence type="ECO:0000313" key="5">
    <source>
        <dbReference type="Proteomes" id="UP000256520"/>
    </source>
</evidence>
<dbReference type="GO" id="GO:0030420">
    <property type="term" value="P:establishment of competence for transformation"/>
    <property type="evidence" value="ECO:0007669"/>
    <property type="project" value="UniProtKB-KW"/>
</dbReference>
<proteinExistence type="predicted"/>
<dbReference type="Proteomes" id="UP000256520">
    <property type="component" value="Unassembled WGS sequence"/>
</dbReference>
<evidence type="ECO:0008006" key="6">
    <source>
        <dbReference type="Google" id="ProtNLM"/>
    </source>
</evidence>
<evidence type="ECO:0000256" key="3">
    <source>
        <dbReference type="SAM" id="Phobius"/>
    </source>
</evidence>
<keyword evidence="3" id="KW-0812">Transmembrane</keyword>
<dbReference type="Pfam" id="PF07963">
    <property type="entry name" value="N_methyl"/>
    <property type="match status" value="1"/>
</dbReference>
<comment type="subcellular location">
    <subcellularLocation>
        <location evidence="1">Cell surface</location>
    </subcellularLocation>
</comment>
<dbReference type="NCBIfam" id="TIGR02532">
    <property type="entry name" value="IV_pilin_GFxxxE"/>
    <property type="match status" value="1"/>
</dbReference>
<comment type="caution">
    <text evidence="4">The sequence shown here is derived from an EMBL/GenBank/DDBJ whole genome shotgun (WGS) entry which is preliminary data.</text>
</comment>
<keyword evidence="2" id="KW-0178">Competence</keyword>
<sequence length="157" mass="17308">MIVVRSKVQKSLTDETGFTLVEVLASLTILSIILVGVFNLFIFTNEAAVSNNDRLVAINLGQATMERVKHNPSAYFDNSSANSALTEVGKTYTAANCEKNNCESLYEVLINDNTYHISLTVSQNSDETKLKLIDVIVTVELKGKANHKVEGYITYVE</sequence>
<evidence type="ECO:0000313" key="4">
    <source>
        <dbReference type="EMBL" id="RDW21570.1"/>
    </source>
</evidence>